<dbReference type="EMBL" id="PHQY01000321">
    <property type="protein sequence ID" value="PJO45000.1"/>
    <property type="molecule type" value="Genomic_DNA"/>
</dbReference>
<evidence type="ECO:0000313" key="2">
    <source>
        <dbReference type="Proteomes" id="UP000232101"/>
    </source>
</evidence>
<comment type="caution">
    <text evidence="1">The sequence shown here is derived from an EMBL/GenBank/DDBJ whole genome shotgun (WGS) entry which is preliminary data.</text>
</comment>
<dbReference type="Proteomes" id="UP000232101">
    <property type="component" value="Unassembled WGS sequence"/>
</dbReference>
<gene>
    <name evidence="1" type="ORF">CWD94_02950</name>
</gene>
<accession>A0A2M9QAB1</accession>
<organism evidence="1 2">
    <name type="scientific">Lysinibacillus xylanilyticus</name>
    <dbReference type="NCBI Taxonomy" id="582475"/>
    <lineage>
        <taxon>Bacteria</taxon>
        <taxon>Bacillati</taxon>
        <taxon>Bacillota</taxon>
        <taxon>Bacilli</taxon>
        <taxon>Bacillales</taxon>
        <taxon>Bacillaceae</taxon>
        <taxon>Lysinibacillus</taxon>
    </lineage>
</organism>
<protein>
    <submittedName>
        <fullName evidence="1">Uncharacterized protein</fullName>
    </submittedName>
</protein>
<dbReference type="RefSeq" id="WP_100541945.1">
    <property type="nucleotide sequence ID" value="NZ_CP158849.1"/>
</dbReference>
<dbReference type="AlphaFoldDB" id="A0A2M9QAB1"/>
<reference evidence="1 2" key="1">
    <citation type="submission" date="2017-11" db="EMBL/GenBank/DDBJ databases">
        <title>Bacterial isolate from king chilli rhizosphere.</title>
        <authorList>
            <person name="Takhelmayum P."/>
            <person name="Sarangthem I."/>
        </authorList>
    </citation>
    <scope>NUCLEOTIDE SEQUENCE [LARGE SCALE GENOMIC DNA]</scope>
    <source>
        <strain evidence="2">t26</strain>
    </source>
</reference>
<proteinExistence type="predicted"/>
<evidence type="ECO:0000313" key="1">
    <source>
        <dbReference type="EMBL" id="PJO45000.1"/>
    </source>
</evidence>
<sequence length="62" mass="7439">MKSLLTKIKEQFVTSTPKIPKNACYFCKRKASDLRNYRNESNKKIKVCYLCVEYAERRAFRK</sequence>
<name>A0A2M9QAB1_9BACI</name>